<reference evidence="4" key="1">
    <citation type="submission" date="2022-02" db="EMBL/GenBank/DDBJ databases">
        <authorList>
            <person name="Henning P.M."/>
            <person name="McCubbin A.G."/>
            <person name="Shore J.S."/>
        </authorList>
    </citation>
    <scope>NUCLEOTIDE SEQUENCE</scope>
    <source>
        <strain evidence="4">F60SS</strain>
        <tissue evidence="4">Leaves</tissue>
    </source>
</reference>
<dbReference type="Pfam" id="PF00560">
    <property type="entry name" value="LRR_1"/>
    <property type="match status" value="1"/>
</dbReference>
<keyword evidence="3" id="KW-0677">Repeat</keyword>
<protein>
    <recommendedName>
        <fullName evidence="6">Leucine-rich repeat-containing N-terminal plant-type domain-containing protein</fullName>
    </recommendedName>
</protein>
<comment type="caution">
    <text evidence="4">The sequence shown here is derived from an EMBL/GenBank/DDBJ whole genome shotgun (WGS) entry which is preliminary data.</text>
</comment>
<gene>
    <name evidence="4" type="ORF">Tsubulata_008446</name>
</gene>
<evidence type="ECO:0008006" key="6">
    <source>
        <dbReference type="Google" id="ProtNLM"/>
    </source>
</evidence>
<dbReference type="InterPro" id="IPR001611">
    <property type="entry name" value="Leu-rich_rpt"/>
</dbReference>
<keyword evidence="2" id="KW-0433">Leucine-rich repeat</keyword>
<dbReference type="InterPro" id="IPR051502">
    <property type="entry name" value="RLP_Defense_Trigger"/>
</dbReference>
<proteinExistence type="inferred from homology"/>
<reference evidence="4" key="2">
    <citation type="journal article" date="2023" name="Plants (Basel)">
        <title>Annotation of the Turnera subulata (Passifloraceae) Draft Genome Reveals the S-Locus Evolved after the Divergence of Turneroideae from Passifloroideae in a Stepwise Manner.</title>
        <authorList>
            <person name="Henning P.M."/>
            <person name="Roalson E.H."/>
            <person name="Mir W."/>
            <person name="McCubbin A.G."/>
            <person name="Shore J.S."/>
        </authorList>
    </citation>
    <scope>NUCLEOTIDE SEQUENCE</scope>
    <source>
        <strain evidence="4">F60SS</strain>
    </source>
</reference>
<dbReference type="EMBL" id="JAKUCV010003952">
    <property type="protein sequence ID" value="KAJ4837071.1"/>
    <property type="molecule type" value="Genomic_DNA"/>
</dbReference>
<dbReference type="SUPFAM" id="SSF52058">
    <property type="entry name" value="L domain-like"/>
    <property type="match status" value="1"/>
</dbReference>
<dbReference type="AlphaFoldDB" id="A0A9Q0FT09"/>
<evidence type="ECO:0000256" key="1">
    <source>
        <dbReference type="ARBA" id="ARBA00009592"/>
    </source>
</evidence>
<dbReference type="PANTHER" id="PTHR48062:SF21">
    <property type="entry name" value="RECEPTOR-LIKE PROTEIN 12"/>
    <property type="match status" value="1"/>
</dbReference>
<evidence type="ECO:0000256" key="3">
    <source>
        <dbReference type="ARBA" id="ARBA00022737"/>
    </source>
</evidence>
<comment type="similarity">
    <text evidence="1">Belongs to the RLP family.</text>
</comment>
<name>A0A9Q0FT09_9ROSI</name>
<dbReference type="Gene3D" id="3.80.10.10">
    <property type="entry name" value="Ribonuclease Inhibitor"/>
    <property type="match status" value="1"/>
</dbReference>
<dbReference type="Proteomes" id="UP001141552">
    <property type="component" value="Unassembled WGS sequence"/>
</dbReference>
<keyword evidence="5" id="KW-1185">Reference proteome</keyword>
<evidence type="ECO:0000313" key="5">
    <source>
        <dbReference type="Proteomes" id="UP001141552"/>
    </source>
</evidence>
<evidence type="ECO:0000313" key="4">
    <source>
        <dbReference type="EMBL" id="KAJ4837071.1"/>
    </source>
</evidence>
<sequence length="90" mass="10100">MTTKNATYAYPSSILEYMSGIDLSCNNFRVEIPHELGLFSNIKLLEMCHISLTGEIPPTFSKLRKIETLDISFHNLNGTICHGVRVLRSG</sequence>
<dbReference type="PANTHER" id="PTHR48062">
    <property type="entry name" value="RECEPTOR-LIKE PROTEIN 14"/>
    <property type="match status" value="1"/>
</dbReference>
<organism evidence="4 5">
    <name type="scientific">Turnera subulata</name>
    <dbReference type="NCBI Taxonomy" id="218843"/>
    <lineage>
        <taxon>Eukaryota</taxon>
        <taxon>Viridiplantae</taxon>
        <taxon>Streptophyta</taxon>
        <taxon>Embryophyta</taxon>
        <taxon>Tracheophyta</taxon>
        <taxon>Spermatophyta</taxon>
        <taxon>Magnoliopsida</taxon>
        <taxon>eudicotyledons</taxon>
        <taxon>Gunneridae</taxon>
        <taxon>Pentapetalae</taxon>
        <taxon>rosids</taxon>
        <taxon>fabids</taxon>
        <taxon>Malpighiales</taxon>
        <taxon>Passifloraceae</taxon>
        <taxon>Turnera</taxon>
    </lineage>
</organism>
<dbReference type="OrthoDB" id="850757at2759"/>
<evidence type="ECO:0000256" key="2">
    <source>
        <dbReference type="ARBA" id="ARBA00022614"/>
    </source>
</evidence>
<accession>A0A9Q0FT09</accession>
<dbReference type="InterPro" id="IPR032675">
    <property type="entry name" value="LRR_dom_sf"/>
</dbReference>